<dbReference type="InterPro" id="IPR018978">
    <property type="entry name" value="SDO1/SBDS_central"/>
</dbReference>
<dbReference type="PANTHER" id="PTHR10927:SF4">
    <property type="entry name" value="RIBOSOME MATURATION PROTEIN SDO1 HOMOLOG"/>
    <property type="match status" value="1"/>
</dbReference>
<evidence type="ECO:0000259" key="4">
    <source>
        <dbReference type="Pfam" id="PF20268"/>
    </source>
</evidence>
<dbReference type="Proteomes" id="UP000732298">
    <property type="component" value="Unassembled WGS sequence"/>
</dbReference>
<comment type="caution">
    <text evidence="5">The sequence shown here is derived from an EMBL/GenBank/DDBJ whole genome shotgun (WGS) entry which is preliminary data.</text>
</comment>
<dbReference type="AlphaFoldDB" id="A0A8T3YLV4"/>
<dbReference type="Pfam" id="PF01172">
    <property type="entry name" value="SBDS_N"/>
    <property type="match status" value="1"/>
</dbReference>
<dbReference type="Pfam" id="PF20268">
    <property type="entry name" value="SBDS_C"/>
    <property type="match status" value="1"/>
</dbReference>
<dbReference type="InterPro" id="IPR002140">
    <property type="entry name" value="Sdo1/SBDS"/>
</dbReference>
<feature type="domain" description="Ribosome maturation protein SDO1/SBDS N-terminal" evidence="2">
    <location>
        <begin position="7"/>
        <end position="93"/>
    </location>
</feature>
<dbReference type="Pfam" id="PF09377">
    <property type="entry name" value="SBDS_domain_II"/>
    <property type="match status" value="1"/>
</dbReference>
<dbReference type="InterPro" id="IPR037188">
    <property type="entry name" value="Sdo1/SBDS_central_sf"/>
</dbReference>
<gene>
    <name evidence="5" type="ORF">HY544_04205</name>
</gene>
<dbReference type="InterPro" id="IPR035647">
    <property type="entry name" value="EFG_III/V"/>
</dbReference>
<accession>A0A8T3YLV4</accession>
<dbReference type="PANTHER" id="PTHR10927">
    <property type="entry name" value="RIBOSOME MATURATION PROTEIN SBDS"/>
    <property type="match status" value="1"/>
</dbReference>
<dbReference type="InterPro" id="IPR046928">
    <property type="entry name" value="SDO1/SBDS_C"/>
</dbReference>
<evidence type="ECO:0000259" key="3">
    <source>
        <dbReference type="Pfam" id="PF09377"/>
    </source>
</evidence>
<evidence type="ECO:0000313" key="6">
    <source>
        <dbReference type="Proteomes" id="UP000732298"/>
    </source>
</evidence>
<proteinExistence type="inferred from homology"/>
<dbReference type="GO" id="GO:0042256">
    <property type="term" value="P:cytosolic ribosome assembly"/>
    <property type="evidence" value="ECO:0007669"/>
    <property type="project" value="InterPro"/>
</dbReference>
<feature type="domain" description="Ribosome maturation protein SDO1/SBDS C-terminal" evidence="4">
    <location>
        <begin position="166"/>
        <end position="230"/>
    </location>
</feature>
<name>A0A8T3YLV4_9ARCH</name>
<dbReference type="Gene3D" id="1.10.10.900">
    <property type="entry name" value="SBDS protein C-terminal domain, subdomain 1"/>
    <property type="match status" value="1"/>
</dbReference>
<dbReference type="EMBL" id="JACQPB010000040">
    <property type="protein sequence ID" value="MBI4210680.1"/>
    <property type="molecule type" value="Genomic_DNA"/>
</dbReference>
<dbReference type="NCBIfam" id="TIGR00291">
    <property type="entry name" value="RNA_SBDS"/>
    <property type="match status" value="1"/>
</dbReference>
<evidence type="ECO:0000259" key="2">
    <source>
        <dbReference type="Pfam" id="PF01172"/>
    </source>
</evidence>
<dbReference type="SUPFAM" id="SSF109728">
    <property type="entry name" value="Hypothetical protein AF0491, middle domain"/>
    <property type="match status" value="1"/>
</dbReference>
<dbReference type="Gene3D" id="3.30.1250.10">
    <property type="entry name" value="Ribosome maturation protein SBDS, N-terminal domain"/>
    <property type="match status" value="1"/>
</dbReference>
<dbReference type="SUPFAM" id="SSF89895">
    <property type="entry name" value="FYSH domain"/>
    <property type="match status" value="1"/>
</dbReference>
<feature type="domain" description="Ribosome maturation protein SDO1/SBDS central" evidence="3">
    <location>
        <begin position="101"/>
        <end position="160"/>
    </location>
</feature>
<dbReference type="Gene3D" id="3.30.70.240">
    <property type="match status" value="1"/>
</dbReference>
<dbReference type="InterPro" id="IPR019783">
    <property type="entry name" value="SDO1/SBDS_N"/>
</dbReference>
<dbReference type="InterPro" id="IPR036786">
    <property type="entry name" value="Ribosome_mat_SBDS_N_sf"/>
</dbReference>
<dbReference type="InterPro" id="IPR039100">
    <property type="entry name" value="Sdo1/SBDS-like"/>
</dbReference>
<organism evidence="5 6">
    <name type="scientific">Candidatus Iainarchaeum sp</name>
    <dbReference type="NCBI Taxonomy" id="3101447"/>
    <lineage>
        <taxon>Archaea</taxon>
        <taxon>Candidatus Iainarchaeota</taxon>
        <taxon>Candidatus Iainarchaeia</taxon>
        <taxon>Candidatus Iainarchaeales</taxon>
        <taxon>Candidatus Iainarchaeaceae</taxon>
        <taxon>Candidatus Iainarchaeum</taxon>
    </lineage>
</organism>
<sequence length="232" mass="26230">MVRTEDAVIARFEHSGEKFEILVDPHIAMDMKHGKAVDFEELMLIDTVFKDARKGEEKGPDSLKKVFGTADVKEVVSRIIKEGELQLTVQQRRDIAERKKREIVAFIARNAMNPQTSAPHPVQRIETALEEIRFSVDINKPVSVQVQEALKELRKLLPISLDKLNIAVRIPAQFTGKASVVLHKYGVQKEEWQNDGSLVALLEIPAGVKQDLFGELNHLTHGEVESKILEKR</sequence>
<reference evidence="5" key="1">
    <citation type="submission" date="2020-07" db="EMBL/GenBank/DDBJ databases">
        <title>Huge and variable diversity of episymbiotic CPR bacteria and DPANN archaea in groundwater ecosystems.</title>
        <authorList>
            <person name="He C.Y."/>
            <person name="Keren R."/>
            <person name="Whittaker M."/>
            <person name="Farag I.F."/>
            <person name="Doudna J."/>
            <person name="Cate J.H.D."/>
            <person name="Banfield J.F."/>
        </authorList>
    </citation>
    <scope>NUCLEOTIDE SEQUENCE</scope>
    <source>
        <strain evidence="5">NC_groundwater_1296_Ag_S-0.2um_52_80</strain>
    </source>
</reference>
<dbReference type="SUPFAM" id="SSF54980">
    <property type="entry name" value="EF-G C-terminal domain-like"/>
    <property type="match status" value="1"/>
</dbReference>
<evidence type="ECO:0000313" key="5">
    <source>
        <dbReference type="EMBL" id="MBI4210680.1"/>
    </source>
</evidence>
<protein>
    <submittedName>
        <fullName evidence="5">Ribosome assembly factor SBDS</fullName>
    </submittedName>
</protein>
<comment type="similarity">
    <text evidence="1">Belongs to the SDO1/SBDS family.</text>
</comment>
<evidence type="ECO:0000256" key="1">
    <source>
        <dbReference type="ARBA" id="ARBA00007433"/>
    </source>
</evidence>